<dbReference type="SUPFAM" id="SSF53697">
    <property type="entry name" value="SIS domain"/>
    <property type="match status" value="1"/>
</dbReference>
<dbReference type="InterPro" id="IPR047640">
    <property type="entry name" value="RpiR-like"/>
</dbReference>
<dbReference type="PROSITE" id="PS51464">
    <property type="entry name" value="SIS"/>
    <property type="match status" value="1"/>
</dbReference>
<evidence type="ECO:0008006" key="5">
    <source>
        <dbReference type="Google" id="ProtNLM"/>
    </source>
</evidence>
<evidence type="ECO:0000259" key="1">
    <source>
        <dbReference type="PROSITE" id="PS51071"/>
    </source>
</evidence>
<dbReference type="Pfam" id="PF01418">
    <property type="entry name" value="HTH_6"/>
    <property type="match status" value="1"/>
</dbReference>
<dbReference type="SUPFAM" id="SSF46689">
    <property type="entry name" value="Homeodomain-like"/>
    <property type="match status" value="1"/>
</dbReference>
<dbReference type="EMBL" id="BAAAPH010000022">
    <property type="protein sequence ID" value="GAA1593952.1"/>
    <property type="molecule type" value="Genomic_DNA"/>
</dbReference>
<dbReference type="PANTHER" id="PTHR30514">
    <property type="entry name" value="GLUCOKINASE"/>
    <property type="match status" value="1"/>
</dbReference>
<organism evidence="3 4">
    <name type="scientific">Kribbella hippodromi</name>
    <dbReference type="NCBI Taxonomy" id="434347"/>
    <lineage>
        <taxon>Bacteria</taxon>
        <taxon>Bacillati</taxon>
        <taxon>Actinomycetota</taxon>
        <taxon>Actinomycetes</taxon>
        <taxon>Propionibacteriales</taxon>
        <taxon>Kribbellaceae</taxon>
        <taxon>Kribbella</taxon>
    </lineage>
</organism>
<feature type="domain" description="HTH rpiR-type" evidence="1">
    <location>
        <begin position="14"/>
        <end position="90"/>
    </location>
</feature>
<gene>
    <name evidence="3" type="ORF">GCM10009804_58090</name>
</gene>
<evidence type="ECO:0000313" key="3">
    <source>
        <dbReference type="EMBL" id="GAA1593952.1"/>
    </source>
</evidence>
<reference evidence="3 4" key="1">
    <citation type="journal article" date="2019" name="Int. J. Syst. Evol. Microbiol.">
        <title>The Global Catalogue of Microorganisms (GCM) 10K type strain sequencing project: providing services to taxonomists for standard genome sequencing and annotation.</title>
        <authorList>
            <consortium name="The Broad Institute Genomics Platform"/>
            <consortium name="The Broad Institute Genome Sequencing Center for Infectious Disease"/>
            <person name="Wu L."/>
            <person name="Ma J."/>
        </authorList>
    </citation>
    <scope>NUCLEOTIDE SEQUENCE [LARGE SCALE GENOMIC DNA]</scope>
    <source>
        <strain evidence="3 4">JCM 15572</strain>
    </source>
</reference>
<name>A0ABN2E598_9ACTN</name>
<dbReference type="InterPro" id="IPR001347">
    <property type="entry name" value="SIS_dom"/>
</dbReference>
<keyword evidence="4" id="KW-1185">Reference proteome</keyword>
<comment type="caution">
    <text evidence="3">The sequence shown here is derived from an EMBL/GenBank/DDBJ whole genome shotgun (WGS) entry which is preliminary data.</text>
</comment>
<protein>
    <recommendedName>
        <fullName evidence="5">RpiR family transcriptional regulator</fullName>
    </recommendedName>
</protein>
<dbReference type="Gene3D" id="3.40.50.1820">
    <property type="entry name" value="alpha/beta hydrolase"/>
    <property type="match status" value="1"/>
</dbReference>
<dbReference type="PANTHER" id="PTHR30514:SF1">
    <property type="entry name" value="HTH-TYPE TRANSCRIPTIONAL REGULATOR HEXR-RELATED"/>
    <property type="match status" value="1"/>
</dbReference>
<dbReference type="SUPFAM" id="SSF53474">
    <property type="entry name" value="alpha/beta-Hydrolases"/>
    <property type="match status" value="1"/>
</dbReference>
<feature type="domain" description="SIS" evidence="2">
    <location>
        <begin position="120"/>
        <end position="249"/>
    </location>
</feature>
<sequence length="529" mass="55226">MSLLRQAPVPGTRTAALQRIETALESLAPSERRVGEAILADPGSAIALSISEFAELCGVAQPTLSRFAKSIGFKGYPALRLGIAHDFAGDEQSSTTRTTATSTASSVYRDIRADASLPDLADALRDASSVEIWSSAELAAGANLLAAELRALAVPCAASAVPSHWELRATGLPAGAVVLLLATAGNDAVITRAIERAREAQATIATASCGSGLAPAAPTDLVLSLPAFTPSEMLGLWVAEAVTDAVREASSIAGPAGPASPWLPWPHRREVFLPTDGTEPIPGVLLHHQTQVSAPSLVLYLTGMHGSVAAAVQPATRDNHIDAAIIAALLNAGHSVLVTDNPAHGARKRQWESPEELIRSSLQGTGDDLLARSRAEATALVDGALALGIIDDPRRLAIVGQSWGGLQALLKMSGDARIACGVGIMPLCDAAALEPFHEFADTPRVQANSLLGPLADTIAPRPLLLISGSDDPTATHDQVDRFAARLSPEYAGAGKSANLEHIQLAHTAHHFDPGQIEHTIEWLTRHLNH</sequence>
<proteinExistence type="predicted"/>
<dbReference type="InterPro" id="IPR029058">
    <property type="entry name" value="AB_hydrolase_fold"/>
</dbReference>
<dbReference type="Proteomes" id="UP001501705">
    <property type="component" value="Unassembled WGS sequence"/>
</dbReference>
<dbReference type="Gene3D" id="3.40.50.10490">
    <property type="entry name" value="Glucose-6-phosphate isomerase like protein, domain 1"/>
    <property type="match status" value="1"/>
</dbReference>
<evidence type="ECO:0000313" key="4">
    <source>
        <dbReference type="Proteomes" id="UP001501705"/>
    </source>
</evidence>
<dbReference type="InterPro" id="IPR009057">
    <property type="entry name" value="Homeodomain-like_sf"/>
</dbReference>
<evidence type="ECO:0000259" key="2">
    <source>
        <dbReference type="PROSITE" id="PS51464"/>
    </source>
</evidence>
<dbReference type="InterPro" id="IPR036388">
    <property type="entry name" value="WH-like_DNA-bd_sf"/>
</dbReference>
<dbReference type="RefSeq" id="WP_344238425.1">
    <property type="nucleotide sequence ID" value="NZ_BAAAPH010000022.1"/>
</dbReference>
<accession>A0ABN2E598</accession>
<dbReference type="Gene3D" id="1.10.10.10">
    <property type="entry name" value="Winged helix-like DNA-binding domain superfamily/Winged helix DNA-binding domain"/>
    <property type="match status" value="1"/>
</dbReference>
<dbReference type="InterPro" id="IPR046348">
    <property type="entry name" value="SIS_dom_sf"/>
</dbReference>
<dbReference type="PROSITE" id="PS51071">
    <property type="entry name" value="HTH_RPIR"/>
    <property type="match status" value="1"/>
</dbReference>
<dbReference type="InterPro" id="IPR000281">
    <property type="entry name" value="HTH_RpiR"/>
</dbReference>